<dbReference type="Pfam" id="PF00076">
    <property type="entry name" value="RRM_1"/>
    <property type="match status" value="1"/>
</dbReference>
<evidence type="ECO:0000259" key="6">
    <source>
        <dbReference type="PROSITE" id="PS50102"/>
    </source>
</evidence>
<dbReference type="PANTHER" id="PTHR22792">
    <property type="entry name" value="LUPUS LA PROTEIN-RELATED"/>
    <property type="match status" value="1"/>
</dbReference>
<name>A0ABR2IT58_9PEZI</name>
<evidence type="ECO:0000256" key="3">
    <source>
        <dbReference type="ARBA" id="ARBA00023242"/>
    </source>
</evidence>
<feature type="domain" description="HTH La-type RNA-binding" evidence="7">
    <location>
        <begin position="110"/>
        <end position="201"/>
    </location>
</feature>
<dbReference type="Gene3D" id="3.30.70.330">
    <property type="match status" value="1"/>
</dbReference>
<dbReference type="PRINTS" id="PR00302">
    <property type="entry name" value="LUPUSLA"/>
</dbReference>
<comment type="subcellular location">
    <subcellularLocation>
        <location evidence="1">Nucleus</location>
    </subcellularLocation>
</comment>
<evidence type="ECO:0000256" key="1">
    <source>
        <dbReference type="ARBA" id="ARBA00004123"/>
    </source>
</evidence>
<proteinExistence type="predicted"/>
<dbReference type="InterPro" id="IPR045180">
    <property type="entry name" value="La_dom_prot"/>
</dbReference>
<keyword evidence="9" id="KW-1185">Reference proteome</keyword>
<evidence type="ECO:0000313" key="8">
    <source>
        <dbReference type="EMBL" id="KAK8868022.1"/>
    </source>
</evidence>
<feature type="compositionally biased region" description="Low complexity" evidence="5">
    <location>
        <begin position="13"/>
        <end position="32"/>
    </location>
</feature>
<dbReference type="InterPro" id="IPR012677">
    <property type="entry name" value="Nucleotide-bd_a/b_plait_sf"/>
</dbReference>
<evidence type="ECO:0000313" key="9">
    <source>
        <dbReference type="Proteomes" id="UP001390339"/>
    </source>
</evidence>
<keyword evidence="3" id="KW-0539">Nucleus</keyword>
<dbReference type="InterPro" id="IPR006630">
    <property type="entry name" value="La_HTH"/>
</dbReference>
<organism evidence="8 9">
    <name type="scientific">Apiospora arundinis</name>
    <dbReference type="NCBI Taxonomy" id="335852"/>
    <lineage>
        <taxon>Eukaryota</taxon>
        <taxon>Fungi</taxon>
        <taxon>Dikarya</taxon>
        <taxon>Ascomycota</taxon>
        <taxon>Pezizomycotina</taxon>
        <taxon>Sordariomycetes</taxon>
        <taxon>Xylariomycetidae</taxon>
        <taxon>Amphisphaeriales</taxon>
        <taxon>Apiosporaceae</taxon>
        <taxon>Apiospora</taxon>
    </lineage>
</organism>
<evidence type="ECO:0000256" key="2">
    <source>
        <dbReference type="ARBA" id="ARBA00022884"/>
    </source>
</evidence>
<dbReference type="SUPFAM" id="SSF54928">
    <property type="entry name" value="RNA-binding domain, RBD"/>
    <property type="match status" value="1"/>
</dbReference>
<feature type="compositionally biased region" description="Basic and acidic residues" evidence="5">
    <location>
        <begin position="54"/>
        <end position="63"/>
    </location>
</feature>
<dbReference type="Gene3D" id="1.10.10.10">
    <property type="entry name" value="Winged helix-like DNA-binding domain superfamily/Winged helix DNA-binding domain"/>
    <property type="match status" value="1"/>
</dbReference>
<dbReference type="Pfam" id="PF05383">
    <property type="entry name" value="La"/>
    <property type="match status" value="1"/>
</dbReference>
<protein>
    <submittedName>
        <fullName evidence="8">La domain-containing protein</fullName>
    </submittedName>
</protein>
<feature type="region of interest" description="Disordered" evidence="5">
    <location>
        <begin position="297"/>
        <end position="443"/>
    </location>
</feature>
<reference evidence="8 9" key="1">
    <citation type="journal article" date="2024" name="IMA Fungus">
        <title>Apiospora arundinis, a panoply of carbohydrate-active enzymes and secondary metabolites.</title>
        <authorList>
            <person name="Sorensen T."/>
            <person name="Petersen C."/>
            <person name="Muurmann A.T."/>
            <person name="Christiansen J.V."/>
            <person name="Brundto M.L."/>
            <person name="Overgaard C.K."/>
            <person name="Boysen A.T."/>
            <person name="Wollenberg R.D."/>
            <person name="Larsen T.O."/>
            <person name="Sorensen J.L."/>
            <person name="Nielsen K.L."/>
            <person name="Sondergaard T.E."/>
        </authorList>
    </citation>
    <scope>NUCLEOTIDE SEQUENCE [LARGE SCALE GENOMIC DNA]</scope>
    <source>
        <strain evidence="8 9">AAU 773</strain>
    </source>
</reference>
<feature type="domain" description="RRM" evidence="6">
    <location>
        <begin position="209"/>
        <end position="288"/>
    </location>
</feature>
<dbReference type="InterPro" id="IPR036390">
    <property type="entry name" value="WH_DNA-bd_sf"/>
</dbReference>
<feature type="compositionally biased region" description="Basic and acidic residues" evidence="5">
    <location>
        <begin position="324"/>
        <end position="358"/>
    </location>
</feature>
<dbReference type="InterPro" id="IPR002344">
    <property type="entry name" value="Lupus_La"/>
</dbReference>
<evidence type="ECO:0000259" key="7">
    <source>
        <dbReference type="PROSITE" id="PS50961"/>
    </source>
</evidence>
<dbReference type="EMBL" id="JAPCWZ010000004">
    <property type="protein sequence ID" value="KAK8868022.1"/>
    <property type="molecule type" value="Genomic_DNA"/>
</dbReference>
<dbReference type="Proteomes" id="UP001390339">
    <property type="component" value="Unassembled WGS sequence"/>
</dbReference>
<gene>
    <name evidence="8" type="ORF">PGQ11_006600</name>
</gene>
<feature type="compositionally biased region" description="Polar residues" evidence="5">
    <location>
        <begin position="68"/>
        <end position="79"/>
    </location>
</feature>
<dbReference type="InterPro" id="IPR035979">
    <property type="entry name" value="RBD_domain_sf"/>
</dbReference>
<dbReference type="InterPro" id="IPR000504">
    <property type="entry name" value="RRM_dom"/>
</dbReference>
<dbReference type="CDD" id="cd12291">
    <property type="entry name" value="RRM1_La"/>
    <property type="match status" value="1"/>
</dbReference>
<dbReference type="InterPro" id="IPR036388">
    <property type="entry name" value="WH-like_DNA-bd_sf"/>
</dbReference>
<dbReference type="SUPFAM" id="SSF46785">
    <property type="entry name" value="Winged helix' DNA-binding domain"/>
    <property type="match status" value="1"/>
</dbReference>
<dbReference type="SMART" id="SM00715">
    <property type="entry name" value="LA"/>
    <property type="match status" value="1"/>
</dbReference>
<feature type="compositionally biased region" description="Basic residues" evidence="5">
    <location>
        <begin position="359"/>
        <end position="368"/>
    </location>
</feature>
<sequence>MSDQETKPLEGSTVAAPVESTEAAPAPVAEAATKNEQTDAMAVDEKPAATTEEANAKTDDDKSAAAPTETNDNQTNEISVLNPPKNMLRIKRDLIAQDGKTKANKFDPSVMEETSDPVLIRSQVHFYFSDVNLASDKFMREQTGGTENKAIPLATITSFKRMRRFQPHSAVITALKESNFVVIEGEEGKETIRRQKAWDPSKITKLEERSVYVKGFGNEIPSTQFDIEAFFTQYGEIHSVRLRRGEDGGFKGSVFVEWADQETAEKFMALDPKPTWKEHDLLILWKADYTQQKNQAIKEGRIQPKNNHGKPFHCGRGRGGFRGTQREGADSNDWKKRRDEDQKRGFGGDRRDSRDQRGRGRGRGRGGRGRGDHRGGRGRDQAEEPQEKKEPVKATNENGELPAPKINISSDAATANGKRARDDDAQDRPTKKVDTKEAAPETS</sequence>
<evidence type="ECO:0000256" key="4">
    <source>
        <dbReference type="PROSITE-ProRule" id="PRU00332"/>
    </source>
</evidence>
<evidence type="ECO:0000256" key="5">
    <source>
        <dbReference type="SAM" id="MobiDB-lite"/>
    </source>
</evidence>
<comment type="caution">
    <text evidence="8">The sequence shown here is derived from an EMBL/GenBank/DDBJ whole genome shotgun (WGS) entry which is preliminary data.</text>
</comment>
<dbReference type="PROSITE" id="PS50961">
    <property type="entry name" value="HTH_LA"/>
    <property type="match status" value="1"/>
</dbReference>
<keyword evidence="2 4" id="KW-0694">RNA-binding</keyword>
<accession>A0ABR2IT58</accession>
<dbReference type="PROSITE" id="PS50102">
    <property type="entry name" value="RRM"/>
    <property type="match status" value="1"/>
</dbReference>
<dbReference type="PANTHER" id="PTHR22792:SF140">
    <property type="entry name" value="ACHILLES, ISOFORM A"/>
    <property type="match status" value="1"/>
</dbReference>
<feature type="compositionally biased region" description="Basic residues" evidence="5">
    <location>
        <begin position="307"/>
        <end position="316"/>
    </location>
</feature>
<feature type="region of interest" description="Disordered" evidence="5">
    <location>
        <begin position="1"/>
        <end position="80"/>
    </location>
</feature>
<dbReference type="SMART" id="SM00360">
    <property type="entry name" value="RRM"/>
    <property type="match status" value="1"/>
</dbReference>
<feature type="compositionally biased region" description="Basic and acidic residues" evidence="5">
    <location>
        <begin position="419"/>
        <end position="443"/>
    </location>
</feature>
<feature type="compositionally biased region" description="Basic and acidic residues" evidence="5">
    <location>
        <begin position="369"/>
        <end position="392"/>
    </location>
</feature>